<dbReference type="Pfam" id="PF04107">
    <property type="entry name" value="GCS2"/>
    <property type="match status" value="1"/>
</dbReference>
<keyword evidence="2 4" id="KW-0547">Nucleotide-binding</keyword>
<evidence type="ECO:0000256" key="2">
    <source>
        <dbReference type="ARBA" id="ARBA00022741"/>
    </source>
</evidence>
<dbReference type="GO" id="GO:0004357">
    <property type="term" value="F:glutamate-cysteine ligase activity"/>
    <property type="evidence" value="ECO:0007669"/>
    <property type="project" value="UniProtKB-EC"/>
</dbReference>
<dbReference type="GO" id="GO:0005524">
    <property type="term" value="F:ATP binding"/>
    <property type="evidence" value="ECO:0007669"/>
    <property type="project" value="UniProtKB-KW"/>
</dbReference>
<dbReference type="OrthoDB" id="9769628at2"/>
<dbReference type="EC" id="6.3.2.2" evidence="4"/>
<reference evidence="5 6" key="1">
    <citation type="submission" date="2019-09" db="EMBL/GenBank/DDBJ databases">
        <title>Salinarimonas rosea gen. nov., sp. nov., a new member of the a-2 subgroup of the Proteobacteria.</title>
        <authorList>
            <person name="Liu J."/>
        </authorList>
    </citation>
    <scope>NUCLEOTIDE SEQUENCE [LARGE SCALE GENOMIC DNA]</scope>
    <source>
        <strain evidence="5 6">BN140002</strain>
    </source>
</reference>
<dbReference type="InterPro" id="IPR011793">
    <property type="entry name" value="YbdK"/>
</dbReference>
<evidence type="ECO:0000256" key="3">
    <source>
        <dbReference type="ARBA" id="ARBA00022840"/>
    </source>
</evidence>
<dbReference type="GO" id="GO:0042398">
    <property type="term" value="P:modified amino acid biosynthetic process"/>
    <property type="evidence" value="ECO:0007669"/>
    <property type="project" value="InterPro"/>
</dbReference>
<dbReference type="Gene3D" id="3.30.590.20">
    <property type="match status" value="1"/>
</dbReference>
<sequence length="378" mass="41691">MVQEFTFGIEEEYFLSDARRRDTARNGTRGFIEAAQDAFPDEVHPELLESQVEIATRPLSTCQEARDTLQRLRGGLSRLAREHDLLLTAVGTHPIAAWTRQRATPQRRYGKVMHDLQMVGSRHVVSGLHVHVALGELDDRIDVMNRILPFLPLLLALSTSSPFWQGQRTGLMSYRSAAAQELPRSGLPDLFGSAAEYQRYVDTLVEARAIENSSFLWWVIRPSLKHPTLELRVADVCTRAEDALAIAALYRCLVRHLARSPGVNRGLDGASRAIVLENHWRAQRYGIHGSFVDEATRSAKPVAAVLDETLALVAEDAAAMGCDASLAVARDILHRGTSADRQLALFTDATGRGATPRDALCEVMDWIGAETAGGSARH</sequence>
<organism evidence="5 6">
    <name type="scientific">Salinarimonas soli</name>
    <dbReference type="NCBI Taxonomy" id="1638099"/>
    <lineage>
        <taxon>Bacteria</taxon>
        <taxon>Pseudomonadati</taxon>
        <taxon>Pseudomonadota</taxon>
        <taxon>Alphaproteobacteria</taxon>
        <taxon>Hyphomicrobiales</taxon>
        <taxon>Salinarimonadaceae</taxon>
        <taxon>Salinarimonas</taxon>
    </lineage>
</organism>
<comment type="catalytic activity">
    <reaction evidence="4">
        <text>L-cysteine + L-glutamate + ATP = gamma-L-glutamyl-L-cysteine + ADP + phosphate + H(+)</text>
        <dbReference type="Rhea" id="RHEA:13285"/>
        <dbReference type="ChEBI" id="CHEBI:15378"/>
        <dbReference type="ChEBI" id="CHEBI:29985"/>
        <dbReference type="ChEBI" id="CHEBI:30616"/>
        <dbReference type="ChEBI" id="CHEBI:35235"/>
        <dbReference type="ChEBI" id="CHEBI:43474"/>
        <dbReference type="ChEBI" id="CHEBI:58173"/>
        <dbReference type="ChEBI" id="CHEBI:456216"/>
        <dbReference type="EC" id="6.3.2.2"/>
    </reaction>
</comment>
<evidence type="ECO:0000256" key="1">
    <source>
        <dbReference type="ARBA" id="ARBA00022598"/>
    </source>
</evidence>
<reference evidence="5 6" key="2">
    <citation type="submission" date="2019-09" db="EMBL/GenBank/DDBJ databases">
        <authorList>
            <person name="Jin C."/>
        </authorList>
    </citation>
    <scope>NUCLEOTIDE SEQUENCE [LARGE SCALE GENOMIC DNA]</scope>
    <source>
        <strain evidence="5 6">BN140002</strain>
    </source>
</reference>
<name>A0A5B2VT43_9HYPH</name>
<comment type="function">
    <text evidence="4">ATP-dependent carboxylate-amine ligase which exhibits weak glutamate--cysteine ligase activity.</text>
</comment>
<proteinExistence type="inferred from homology"/>
<dbReference type="SUPFAM" id="SSF55931">
    <property type="entry name" value="Glutamine synthetase/guanido kinase"/>
    <property type="match status" value="1"/>
</dbReference>
<dbReference type="AlphaFoldDB" id="A0A5B2VT43"/>
<dbReference type="Proteomes" id="UP000323142">
    <property type="component" value="Unassembled WGS sequence"/>
</dbReference>
<evidence type="ECO:0000313" key="5">
    <source>
        <dbReference type="EMBL" id="KAA2242175.1"/>
    </source>
</evidence>
<evidence type="ECO:0000256" key="4">
    <source>
        <dbReference type="HAMAP-Rule" id="MF_01609"/>
    </source>
</evidence>
<dbReference type="NCBIfam" id="TIGR02050">
    <property type="entry name" value="gshA_cyan_rel"/>
    <property type="match status" value="1"/>
</dbReference>
<keyword evidence="3 4" id="KW-0067">ATP-binding</keyword>
<dbReference type="RefSeq" id="WP_149815446.1">
    <property type="nucleotide sequence ID" value="NZ_VUOA01000006.1"/>
</dbReference>
<comment type="similarity">
    <text evidence="4">Belongs to the glutamate--cysteine ligase type 2 family. YbdK subfamily.</text>
</comment>
<keyword evidence="6" id="KW-1185">Reference proteome</keyword>
<dbReference type="InterPro" id="IPR006336">
    <property type="entry name" value="GCS2"/>
</dbReference>
<dbReference type="EMBL" id="VUOA01000006">
    <property type="protein sequence ID" value="KAA2242175.1"/>
    <property type="molecule type" value="Genomic_DNA"/>
</dbReference>
<dbReference type="HAMAP" id="MF_01609">
    <property type="entry name" value="Glu_cys_ligase_2"/>
    <property type="match status" value="1"/>
</dbReference>
<dbReference type="PANTHER" id="PTHR36510">
    <property type="entry name" value="GLUTAMATE--CYSTEINE LIGASE 2-RELATED"/>
    <property type="match status" value="1"/>
</dbReference>
<dbReference type="NCBIfam" id="NF010039">
    <property type="entry name" value="PRK13515.1"/>
    <property type="match status" value="1"/>
</dbReference>
<protein>
    <recommendedName>
        <fullName evidence="4">Putative glutamate--cysteine ligase 2</fullName>
        <ecNumber evidence="4">6.3.2.2</ecNumber>
    </recommendedName>
    <alternativeName>
        <fullName evidence="4">Gamma-glutamylcysteine synthetase 2</fullName>
        <shortName evidence="4">GCS 2</shortName>
        <shortName evidence="4">Gamma-GCS 2</shortName>
    </alternativeName>
</protein>
<keyword evidence="1 4" id="KW-0436">Ligase</keyword>
<comment type="caution">
    <text evidence="5">The sequence shown here is derived from an EMBL/GenBank/DDBJ whole genome shotgun (WGS) entry which is preliminary data.</text>
</comment>
<gene>
    <name evidence="5" type="ORF">F0L46_02480</name>
</gene>
<evidence type="ECO:0000313" key="6">
    <source>
        <dbReference type="Proteomes" id="UP000323142"/>
    </source>
</evidence>
<dbReference type="InterPro" id="IPR050141">
    <property type="entry name" value="GCL_type2/YbdK_subfam"/>
</dbReference>
<dbReference type="PANTHER" id="PTHR36510:SF1">
    <property type="entry name" value="GLUTAMATE--CYSTEINE LIGASE 2-RELATED"/>
    <property type="match status" value="1"/>
</dbReference>
<accession>A0A5B2VT43</accession>
<dbReference type="InterPro" id="IPR014746">
    <property type="entry name" value="Gln_synth/guanido_kin_cat_dom"/>
</dbReference>